<evidence type="ECO:0000256" key="1">
    <source>
        <dbReference type="ARBA" id="ARBA00006484"/>
    </source>
</evidence>
<dbReference type="PRINTS" id="PR00080">
    <property type="entry name" value="SDRFAMILY"/>
</dbReference>
<name>A0A178ZH98_9EURO</name>
<evidence type="ECO:0000313" key="5">
    <source>
        <dbReference type="EMBL" id="OAP58395.1"/>
    </source>
</evidence>
<organism evidence="5 6">
    <name type="scientific">Fonsecaea erecta</name>
    <dbReference type="NCBI Taxonomy" id="1367422"/>
    <lineage>
        <taxon>Eukaryota</taxon>
        <taxon>Fungi</taxon>
        <taxon>Dikarya</taxon>
        <taxon>Ascomycota</taxon>
        <taxon>Pezizomycotina</taxon>
        <taxon>Eurotiomycetes</taxon>
        <taxon>Chaetothyriomycetidae</taxon>
        <taxon>Chaetothyriales</taxon>
        <taxon>Herpotrichiellaceae</taxon>
        <taxon>Fonsecaea</taxon>
    </lineage>
</organism>
<dbReference type="STRING" id="1367422.A0A178ZH98"/>
<comment type="similarity">
    <text evidence="1 4">Belongs to the short-chain dehydrogenases/reductases (SDR) family.</text>
</comment>
<dbReference type="InterPro" id="IPR036291">
    <property type="entry name" value="NAD(P)-bd_dom_sf"/>
</dbReference>
<keyword evidence="2" id="KW-0521">NADP</keyword>
<dbReference type="PRINTS" id="PR00081">
    <property type="entry name" value="GDHRDH"/>
</dbReference>
<comment type="caution">
    <text evidence="5">The sequence shown here is derived from an EMBL/GenBank/DDBJ whole genome shotgun (WGS) entry which is preliminary data.</text>
</comment>
<gene>
    <name evidence="5" type="ORF">AYL99_07485</name>
</gene>
<evidence type="ECO:0000256" key="2">
    <source>
        <dbReference type="ARBA" id="ARBA00022857"/>
    </source>
</evidence>
<dbReference type="PROSITE" id="PS00061">
    <property type="entry name" value="ADH_SHORT"/>
    <property type="match status" value="1"/>
</dbReference>
<keyword evidence="6" id="KW-1185">Reference proteome</keyword>
<dbReference type="Pfam" id="PF00106">
    <property type="entry name" value="adh_short"/>
    <property type="match status" value="1"/>
</dbReference>
<evidence type="ECO:0000256" key="3">
    <source>
        <dbReference type="ARBA" id="ARBA00023002"/>
    </source>
</evidence>
<evidence type="ECO:0000256" key="4">
    <source>
        <dbReference type="RuleBase" id="RU000363"/>
    </source>
</evidence>
<dbReference type="GeneID" id="30011653"/>
<dbReference type="GO" id="GO:0005737">
    <property type="term" value="C:cytoplasm"/>
    <property type="evidence" value="ECO:0007669"/>
    <property type="project" value="TreeGrafter"/>
</dbReference>
<protein>
    <submittedName>
        <fullName evidence="5">Uncharacterized protein</fullName>
    </submittedName>
</protein>
<dbReference type="PANTHER" id="PTHR44229">
    <property type="entry name" value="15-HYDROXYPROSTAGLANDIN DEHYDROGENASE [NAD(+)]"/>
    <property type="match status" value="1"/>
</dbReference>
<dbReference type="PANTHER" id="PTHR44229:SF4">
    <property type="entry name" value="15-HYDROXYPROSTAGLANDIN DEHYDROGENASE [NAD(+)]"/>
    <property type="match status" value="1"/>
</dbReference>
<accession>A0A178ZH98</accession>
<dbReference type="Gene3D" id="3.40.50.720">
    <property type="entry name" value="NAD(P)-binding Rossmann-like Domain"/>
    <property type="match status" value="1"/>
</dbReference>
<sequence length="303" mass="32103">MASASSVAFITGGASGMGLALVERLVSDGWNVAIFDFNAAAGKKVQERLGGSGQVLFIQGNAISYDDQAQAFVKTWEKWGRLDLVWGNAGIGDRIEFCSPVPEGPNGAPPRPDTLVVDICLYGVIWTGYLALHFFRKNPSKAGKLVFTSSLAGVYPAAPVPLYGAAKHGVIGLIRSMAKRLQEMGEPITVNCVCPGLVATPLVSQKLVDAMPKDMITPADTVVRAILQFVADASITGQAAECSGTEIHYRPVLPYSNPAAEYMVEAKYASLVDKDEMMQDSAEKGKLLDAMASASDRDGIGAT</sequence>
<keyword evidence="3" id="KW-0560">Oxidoreductase</keyword>
<reference evidence="5 6" key="1">
    <citation type="submission" date="2016-04" db="EMBL/GenBank/DDBJ databases">
        <title>Draft genome of Fonsecaea erecta CBS 125763.</title>
        <authorList>
            <person name="Weiss V.A."/>
            <person name="Vicente V.A."/>
            <person name="Raittz R.T."/>
            <person name="Moreno L.F."/>
            <person name="De Souza E.M."/>
            <person name="Pedrosa F.O."/>
            <person name="Steffens M.B."/>
            <person name="Faoro H."/>
            <person name="Tadra-Sfeir M.Z."/>
            <person name="Najafzadeh M.J."/>
            <person name="Felipe M.S."/>
            <person name="Teixeira M."/>
            <person name="Sun J."/>
            <person name="Xi L."/>
            <person name="Gomes R."/>
            <person name="De Azevedo C.M."/>
            <person name="Salgado C.G."/>
            <person name="Da Silva M.B."/>
            <person name="Nascimento M.F."/>
            <person name="Queiroz-Telles F."/>
            <person name="Attili D.S."/>
            <person name="Gorbushina A."/>
        </authorList>
    </citation>
    <scope>NUCLEOTIDE SEQUENCE [LARGE SCALE GENOMIC DNA]</scope>
    <source>
        <strain evidence="5 6">CBS 125763</strain>
    </source>
</reference>
<evidence type="ECO:0000313" key="6">
    <source>
        <dbReference type="Proteomes" id="UP000078343"/>
    </source>
</evidence>
<dbReference type="InterPro" id="IPR002347">
    <property type="entry name" value="SDR_fam"/>
</dbReference>
<proteinExistence type="inferred from homology"/>
<dbReference type="EMBL" id="LVYI01000006">
    <property type="protein sequence ID" value="OAP58395.1"/>
    <property type="molecule type" value="Genomic_DNA"/>
</dbReference>
<dbReference type="InterPro" id="IPR020904">
    <property type="entry name" value="Sc_DH/Rdtase_CS"/>
</dbReference>
<dbReference type="GO" id="GO:0016616">
    <property type="term" value="F:oxidoreductase activity, acting on the CH-OH group of donors, NAD or NADP as acceptor"/>
    <property type="evidence" value="ECO:0007669"/>
    <property type="project" value="TreeGrafter"/>
</dbReference>
<dbReference type="OrthoDB" id="5371740at2759"/>
<dbReference type="RefSeq" id="XP_018691762.1">
    <property type="nucleotide sequence ID" value="XM_018838994.1"/>
</dbReference>
<dbReference type="SUPFAM" id="SSF51735">
    <property type="entry name" value="NAD(P)-binding Rossmann-fold domains"/>
    <property type="match status" value="1"/>
</dbReference>
<dbReference type="Proteomes" id="UP000078343">
    <property type="component" value="Unassembled WGS sequence"/>
</dbReference>
<dbReference type="AlphaFoldDB" id="A0A178ZH98"/>